<dbReference type="CDD" id="cd11386">
    <property type="entry name" value="MCP_signal"/>
    <property type="match status" value="1"/>
</dbReference>
<evidence type="ECO:0000256" key="4">
    <source>
        <dbReference type="ARBA" id="ARBA00022692"/>
    </source>
</evidence>
<dbReference type="Pfam" id="PF08447">
    <property type="entry name" value="PAS_3"/>
    <property type="match status" value="1"/>
</dbReference>
<evidence type="ECO:0000256" key="7">
    <source>
        <dbReference type="ARBA" id="ARBA00023224"/>
    </source>
</evidence>
<dbReference type="SMART" id="SM00283">
    <property type="entry name" value="MA"/>
    <property type="match status" value="1"/>
</dbReference>
<organism evidence="13 14">
    <name type="scientific">Pseudomonas fluorescens</name>
    <dbReference type="NCBI Taxonomy" id="294"/>
    <lineage>
        <taxon>Bacteria</taxon>
        <taxon>Pseudomonadati</taxon>
        <taxon>Pseudomonadota</taxon>
        <taxon>Gammaproteobacteria</taxon>
        <taxon>Pseudomonadales</taxon>
        <taxon>Pseudomonadaceae</taxon>
        <taxon>Pseudomonas</taxon>
    </lineage>
</organism>
<feature type="domain" description="PAS" evidence="12">
    <location>
        <begin position="18"/>
        <end position="57"/>
    </location>
</feature>
<evidence type="ECO:0000259" key="12">
    <source>
        <dbReference type="PROSITE" id="PS50112"/>
    </source>
</evidence>
<dbReference type="Gene3D" id="3.30.450.20">
    <property type="entry name" value="PAS domain"/>
    <property type="match status" value="1"/>
</dbReference>
<dbReference type="PROSITE" id="PS50112">
    <property type="entry name" value="PAS"/>
    <property type="match status" value="1"/>
</dbReference>
<keyword evidence="2" id="KW-1003">Cell membrane</keyword>
<keyword evidence="6 10" id="KW-0472">Membrane</keyword>
<reference evidence="13 14" key="1">
    <citation type="submission" date="2018-12" db="EMBL/GenBank/DDBJ databases">
        <authorList>
            <consortium name="Pathogen Informatics"/>
        </authorList>
    </citation>
    <scope>NUCLEOTIDE SEQUENCE [LARGE SCALE GENOMIC DNA]</scope>
    <source>
        <strain evidence="13 14">NCTC10783</strain>
    </source>
</reference>
<gene>
    <name evidence="13" type="primary">aer_1</name>
    <name evidence="13" type="ORF">NCTC10783_02020</name>
</gene>
<dbReference type="InterPro" id="IPR004089">
    <property type="entry name" value="MCPsignal_dom"/>
</dbReference>
<dbReference type="AlphaFoldDB" id="A0A448BLF2"/>
<dbReference type="InterPro" id="IPR013655">
    <property type="entry name" value="PAS_fold_3"/>
</dbReference>
<keyword evidence="13" id="KW-0675">Receptor</keyword>
<dbReference type="CDD" id="cd00130">
    <property type="entry name" value="PAS"/>
    <property type="match status" value="1"/>
</dbReference>
<dbReference type="SMART" id="SM00091">
    <property type="entry name" value="PAS"/>
    <property type="match status" value="1"/>
</dbReference>
<dbReference type="PANTHER" id="PTHR32089">
    <property type="entry name" value="METHYL-ACCEPTING CHEMOTAXIS PROTEIN MCPB"/>
    <property type="match status" value="1"/>
</dbReference>
<keyword evidence="7 9" id="KW-0807">Transducer</keyword>
<evidence type="ECO:0000256" key="9">
    <source>
        <dbReference type="PROSITE-ProRule" id="PRU00284"/>
    </source>
</evidence>
<proteinExistence type="inferred from homology"/>
<dbReference type="EMBL" id="LR134300">
    <property type="protein sequence ID" value="VEE46159.1"/>
    <property type="molecule type" value="Genomic_DNA"/>
</dbReference>
<protein>
    <submittedName>
        <fullName evidence="13">Aerotaxis receptor Aer</fullName>
    </submittedName>
</protein>
<dbReference type="GO" id="GO:0004888">
    <property type="term" value="F:transmembrane signaling receptor activity"/>
    <property type="evidence" value="ECO:0007669"/>
    <property type="project" value="InterPro"/>
</dbReference>
<dbReference type="InterPro" id="IPR000014">
    <property type="entry name" value="PAS"/>
</dbReference>
<evidence type="ECO:0000256" key="1">
    <source>
        <dbReference type="ARBA" id="ARBA00004651"/>
    </source>
</evidence>
<dbReference type="SUPFAM" id="SSF55785">
    <property type="entry name" value="PYP-like sensor domain (PAS domain)"/>
    <property type="match status" value="1"/>
</dbReference>
<dbReference type="PROSITE" id="PS50111">
    <property type="entry name" value="CHEMOTAXIS_TRANSDUC_2"/>
    <property type="match status" value="1"/>
</dbReference>
<evidence type="ECO:0000259" key="11">
    <source>
        <dbReference type="PROSITE" id="PS50111"/>
    </source>
</evidence>
<feature type="domain" description="Methyl-accepting transducer" evidence="11">
    <location>
        <begin position="246"/>
        <end position="482"/>
    </location>
</feature>
<evidence type="ECO:0000256" key="5">
    <source>
        <dbReference type="ARBA" id="ARBA00022989"/>
    </source>
</evidence>
<dbReference type="InterPro" id="IPR035965">
    <property type="entry name" value="PAS-like_dom_sf"/>
</dbReference>
<name>A0A448BLF2_PSEFL</name>
<dbReference type="PRINTS" id="PR00260">
    <property type="entry name" value="CHEMTRNSDUCR"/>
</dbReference>
<comment type="similarity">
    <text evidence="8">Belongs to the methyl-accepting chemotaxis (MCP) protein family.</text>
</comment>
<dbReference type="SUPFAM" id="SSF58104">
    <property type="entry name" value="Methyl-accepting chemotaxis protein (MCP) signaling domain"/>
    <property type="match status" value="1"/>
</dbReference>
<dbReference type="Proteomes" id="UP000278078">
    <property type="component" value="Chromosome"/>
</dbReference>
<dbReference type="NCBIfam" id="TIGR00229">
    <property type="entry name" value="sensory_box"/>
    <property type="match status" value="1"/>
</dbReference>
<dbReference type="FunFam" id="1.10.287.950:FF:000001">
    <property type="entry name" value="Methyl-accepting chemotaxis sensory transducer"/>
    <property type="match status" value="1"/>
</dbReference>
<evidence type="ECO:0000313" key="13">
    <source>
        <dbReference type="EMBL" id="VEE46159.1"/>
    </source>
</evidence>
<evidence type="ECO:0000256" key="6">
    <source>
        <dbReference type="ARBA" id="ARBA00023136"/>
    </source>
</evidence>
<comment type="subcellular location">
    <subcellularLocation>
        <location evidence="1">Cell membrane</location>
        <topology evidence="1">Multi-pass membrane protein</topology>
    </subcellularLocation>
</comment>
<keyword evidence="3" id="KW-0488">Methylation</keyword>
<evidence type="ECO:0000313" key="14">
    <source>
        <dbReference type="Proteomes" id="UP000278078"/>
    </source>
</evidence>
<dbReference type="Pfam" id="PF00015">
    <property type="entry name" value="MCPsignal"/>
    <property type="match status" value="1"/>
</dbReference>
<dbReference type="PANTHER" id="PTHR32089:SF74">
    <property type="entry name" value="METHYL-ACCEPTING CHEMOTAXIS PROTEIN AER"/>
    <property type="match status" value="1"/>
</dbReference>
<dbReference type="GO" id="GO:0006935">
    <property type="term" value="P:chemotaxis"/>
    <property type="evidence" value="ECO:0007669"/>
    <property type="project" value="InterPro"/>
</dbReference>
<evidence type="ECO:0000256" key="3">
    <source>
        <dbReference type="ARBA" id="ARBA00022481"/>
    </source>
</evidence>
<evidence type="ECO:0000256" key="8">
    <source>
        <dbReference type="ARBA" id="ARBA00029447"/>
    </source>
</evidence>
<accession>A0A448BLF2</accession>
<dbReference type="InterPro" id="IPR004090">
    <property type="entry name" value="Chemotax_Me-accpt_rcpt"/>
</dbReference>
<evidence type="ECO:0000256" key="2">
    <source>
        <dbReference type="ARBA" id="ARBA00022475"/>
    </source>
</evidence>
<sequence>MARNNPRSEMAQAQDLLLVLTDAKGVITYASSSFCHLAGYSEAQLLGQPIARLRHAEMPGGPFKDLWETLGRGQSWMGMLKNRRADGEAFWVDAYISPILDNGQVLEYQAIYRRPTADVIARASEVYRVRAQGKQPAALRKPNPALAERLSLSACLAFLPLITLALAQAPLIGGLTLLLSGALCWALLRWQSRAFRELVDSSQRLVQHPIKQLIYTGRVDEVGQLQLAMRLLEVKLSAMVARIHDSSSQVAEHASQATSLIGTSNDASQEQQHALAGISAAVEEFTATIQEVASNTLNAAELAQQAQQLADAGRLRVGLAHHSIGLLAETLNSSARAVATLTQQSQAIGRILDVIRGIAEQTNLLALNAAIEAARAGENGRGFAVVADEVRSLAQRTQSSTDEIQAMIEALREGTSEVVRAMEQGQSQSQSSVTEVDAAAAALVSILDTIGAITQLSAQIASASDQQSLAAEEINHKLHAIHELALQSSDQLRDTLRFAAQVTAQAQRQQSLVGHLLTA</sequence>
<keyword evidence="5 10" id="KW-1133">Transmembrane helix</keyword>
<dbReference type="GO" id="GO:0005886">
    <property type="term" value="C:plasma membrane"/>
    <property type="evidence" value="ECO:0007669"/>
    <property type="project" value="UniProtKB-SubCell"/>
</dbReference>
<dbReference type="GO" id="GO:0007165">
    <property type="term" value="P:signal transduction"/>
    <property type="evidence" value="ECO:0007669"/>
    <property type="project" value="UniProtKB-KW"/>
</dbReference>
<keyword evidence="4 10" id="KW-0812">Transmembrane</keyword>
<dbReference type="Gene3D" id="1.10.287.950">
    <property type="entry name" value="Methyl-accepting chemotaxis protein"/>
    <property type="match status" value="1"/>
</dbReference>
<feature type="transmembrane region" description="Helical" evidence="10">
    <location>
        <begin position="146"/>
        <end position="165"/>
    </location>
</feature>
<evidence type="ECO:0000256" key="10">
    <source>
        <dbReference type="SAM" id="Phobius"/>
    </source>
</evidence>